<dbReference type="EMBL" id="JBHTEF010000001">
    <property type="protein sequence ID" value="MFC7581004.1"/>
    <property type="molecule type" value="Genomic_DNA"/>
</dbReference>
<keyword evidence="5" id="KW-0067">ATP-binding</keyword>
<dbReference type="Gene3D" id="3.40.1190.20">
    <property type="match status" value="1"/>
</dbReference>
<organism evidence="7 8">
    <name type="scientific">Schaalia naturae</name>
    <dbReference type="NCBI Taxonomy" id="635203"/>
    <lineage>
        <taxon>Bacteria</taxon>
        <taxon>Bacillati</taxon>
        <taxon>Actinomycetota</taxon>
        <taxon>Actinomycetes</taxon>
        <taxon>Actinomycetales</taxon>
        <taxon>Actinomycetaceae</taxon>
        <taxon>Schaalia</taxon>
    </lineage>
</organism>
<evidence type="ECO:0000256" key="4">
    <source>
        <dbReference type="ARBA" id="ARBA00022777"/>
    </source>
</evidence>
<keyword evidence="4 7" id="KW-0418">Kinase</keyword>
<dbReference type="EC" id="2.7.1.-" evidence="7"/>
<comment type="caution">
    <text evidence="7">The sequence shown here is derived from an EMBL/GenBank/DDBJ whole genome shotgun (WGS) entry which is preliminary data.</text>
</comment>
<keyword evidence="3" id="KW-0547">Nucleotide-binding</keyword>
<dbReference type="PANTHER" id="PTHR43085">
    <property type="entry name" value="HEXOKINASE FAMILY MEMBER"/>
    <property type="match status" value="1"/>
</dbReference>
<keyword evidence="2 7" id="KW-0808">Transferase</keyword>
<dbReference type="InterPro" id="IPR029056">
    <property type="entry name" value="Ribokinase-like"/>
</dbReference>
<dbReference type="PROSITE" id="PS00583">
    <property type="entry name" value="PFKB_KINASES_1"/>
    <property type="match status" value="1"/>
</dbReference>
<dbReference type="PROSITE" id="PS00584">
    <property type="entry name" value="PFKB_KINASES_2"/>
    <property type="match status" value="1"/>
</dbReference>
<dbReference type="InterPro" id="IPR002173">
    <property type="entry name" value="Carboh/pur_kinase_PfkB_CS"/>
</dbReference>
<dbReference type="GO" id="GO:0016301">
    <property type="term" value="F:kinase activity"/>
    <property type="evidence" value="ECO:0007669"/>
    <property type="project" value="UniProtKB-KW"/>
</dbReference>
<gene>
    <name evidence="7" type="ORF">ACFQWG_07305</name>
</gene>
<accession>A0ABW2SMG1</accession>
<evidence type="ECO:0000313" key="7">
    <source>
        <dbReference type="EMBL" id="MFC7581004.1"/>
    </source>
</evidence>
<evidence type="ECO:0000256" key="1">
    <source>
        <dbReference type="ARBA" id="ARBA00010688"/>
    </source>
</evidence>
<dbReference type="RefSeq" id="WP_380973769.1">
    <property type="nucleotide sequence ID" value="NZ_JBHTEF010000001.1"/>
</dbReference>
<dbReference type="Pfam" id="PF00294">
    <property type="entry name" value="PfkB"/>
    <property type="match status" value="1"/>
</dbReference>
<dbReference type="SUPFAM" id="SSF53613">
    <property type="entry name" value="Ribokinase-like"/>
    <property type="match status" value="1"/>
</dbReference>
<dbReference type="InterPro" id="IPR050306">
    <property type="entry name" value="PfkB_Carbo_kinase"/>
</dbReference>
<dbReference type="InterPro" id="IPR011611">
    <property type="entry name" value="PfkB_dom"/>
</dbReference>
<proteinExistence type="inferred from homology"/>
<dbReference type="Proteomes" id="UP001596527">
    <property type="component" value="Unassembled WGS sequence"/>
</dbReference>
<protein>
    <submittedName>
        <fullName evidence="7">Carbohydrate kinase</fullName>
        <ecNumber evidence="7">2.7.1.-</ecNumber>
    </submittedName>
</protein>
<comment type="similarity">
    <text evidence="1">Belongs to the carbohydrate kinase PfkB family.</text>
</comment>
<dbReference type="PANTHER" id="PTHR43085:SF1">
    <property type="entry name" value="PSEUDOURIDINE KINASE-RELATED"/>
    <property type="match status" value="1"/>
</dbReference>
<evidence type="ECO:0000256" key="2">
    <source>
        <dbReference type="ARBA" id="ARBA00022679"/>
    </source>
</evidence>
<evidence type="ECO:0000259" key="6">
    <source>
        <dbReference type="Pfam" id="PF00294"/>
    </source>
</evidence>
<sequence length="314" mass="32626">MDLETDPHVLAIGEALVDIVSPASNPSAATEIPGGSPANVAMTLGRLGRNVALQTWIGRDPRGDVITKHFGDSHVFITPESCGADRTPTALATLDENGAASYTFDLEWAPASPIRVADTARVVHAGSIATVIEPGGPAVLDALVAARQHAIITYDPNARPAIMGSPEESLATVNKFVAVSDVVKVSDEDIAWLTGGRPVEDVLRDWLTMGPAIVIVTRGKTGALAHTVSGVRRAAVPADVEVVDTVGAGDSFMGGIIDALWSLGLVGAMSRSALHAIEDDQVRAILDRASAISDITVSRAGANPPWLSELAGMR</sequence>
<keyword evidence="8" id="KW-1185">Reference proteome</keyword>
<evidence type="ECO:0000313" key="8">
    <source>
        <dbReference type="Proteomes" id="UP001596527"/>
    </source>
</evidence>
<feature type="domain" description="Carbohydrate kinase PfkB" evidence="6">
    <location>
        <begin position="8"/>
        <end position="305"/>
    </location>
</feature>
<name>A0ABW2SMG1_9ACTO</name>
<evidence type="ECO:0000256" key="5">
    <source>
        <dbReference type="ARBA" id="ARBA00022840"/>
    </source>
</evidence>
<reference evidence="8" key="1">
    <citation type="journal article" date="2019" name="Int. J. Syst. Evol. Microbiol.">
        <title>The Global Catalogue of Microorganisms (GCM) 10K type strain sequencing project: providing services to taxonomists for standard genome sequencing and annotation.</title>
        <authorList>
            <consortium name="The Broad Institute Genomics Platform"/>
            <consortium name="The Broad Institute Genome Sequencing Center for Infectious Disease"/>
            <person name="Wu L."/>
            <person name="Ma J."/>
        </authorList>
    </citation>
    <scope>NUCLEOTIDE SEQUENCE [LARGE SCALE GENOMIC DNA]</scope>
    <source>
        <strain evidence="8">CCUG 56698</strain>
    </source>
</reference>
<dbReference type="CDD" id="cd01167">
    <property type="entry name" value="bac_FRK"/>
    <property type="match status" value="1"/>
</dbReference>
<evidence type="ECO:0000256" key="3">
    <source>
        <dbReference type="ARBA" id="ARBA00022741"/>
    </source>
</evidence>